<dbReference type="Proteomes" id="UP001054945">
    <property type="component" value="Unassembled WGS sequence"/>
</dbReference>
<comment type="caution">
    <text evidence="1">The sequence shown here is derived from an EMBL/GenBank/DDBJ whole genome shotgun (WGS) entry which is preliminary data.</text>
</comment>
<accession>A0AAV4SDG6</accession>
<dbReference type="AlphaFoldDB" id="A0AAV4SDG6"/>
<evidence type="ECO:0000313" key="1">
    <source>
        <dbReference type="EMBL" id="GIY30999.1"/>
    </source>
</evidence>
<proteinExistence type="predicted"/>
<gene>
    <name evidence="1" type="ORF">CEXT_767891</name>
</gene>
<evidence type="ECO:0000313" key="2">
    <source>
        <dbReference type="Proteomes" id="UP001054945"/>
    </source>
</evidence>
<dbReference type="EMBL" id="BPLR01009305">
    <property type="protein sequence ID" value="GIY30999.1"/>
    <property type="molecule type" value="Genomic_DNA"/>
</dbReference>
<reference evidence="1 2" key="1">
    <citation type="submission" date="2021-06" db="EMBL/GenBank/DDBJ databases">
        <title>Caerostris extrusa draft genome.</title>
        <authorList>
            <person name="Kono N."/>
            <person name="Arakawa K."/>
        </authorList>
    </citation>
    <scope>NUCLEOTIDE SEQUENCE [LARGE SCALE GENOMIC DNA]</scope>
</reference>
<sequence>MEQPRDEKIDILIKDSDLTLYLKALKFNRCERKKNKRCELPRFRLWREEVLGRSVSSLDGQTIRGEYFGKR</sequence>
<name>A0AAV4SDG6_CAEEX</name>
<organism evidence="1 2">
    <name type="scientific">Caerostris extrusa</name>
    <name type="common">Bark spider</name>
    <name type="synonym">Caerostris bankana</name>
    <dbReference type="NCBI Taxonomy" id="172846"/>
    <lineage>
        <taxon>Eukaryota</taxon>
        <taxon>Metazoa</taxon>
        <taxon>Ecdysozoa</taxon>
        <taxon>Arthropoda</taxon>
        <taxon>Chelicerata</taxon>
        <taxon>Arachnida</taxon>
        <taxon>Araneae</taxon>
        <taxon>Araneomorphae</taxon>
        <taxon>Entelegynae</taxon>
        <taxon>Araneoidea</taxon>
        <taxon>Araneidae</taxon>
        <taxon>Caerostris</taxon>
    </lineage>
</organism>
<protein>
    <submittedName>
        <fullName evidence="1">Uncharacterized protein</fullName>
    </submittedName>
</protein>
<keyword evidence="2" id="KW-1185">Reference proteome</keyword>